<dbReference type="InterPro" id="IPR013320">
    <property type="entry name" value="ConA-like_dom_sf"/>
</dbReference>
<evidence type="ECO:0000313" key="12">
    <source>
        <dbReference type="Proteomes" id="UP001591681"/>
    </source>
</evidence>
<dbReference type="SMART" id="SM00449">
    <property type="entry name" value="SPRY"/>
    <property type="match status" value="1"/>
</dbReference>
<dbReference type="Gene3D" id="3.30.40.10">
    <property type="entry name" value="Zinc/RING finger domain, C3HC4 (zinc finger)"/>
    <property type="match status" value="1"/>
</dbReference>
<dbReference type="InterPro" id="IPR017907">
    <property type="entry name" value="Znf_RING_CS"/>
</dbReference>
<sequence length="686" mass="76501">MLGGGAELQGLQAQLHIGHCKIIDLFCGIPESDNIAVLPAHTCSAPPPPMTAGHSSFMDQTSFAKSSTHHLSHPAHCRVRKVYSKLFCTSLPLGLHVRACFFAGKMEASMAVAQDQLSCQICLDLLRDPVTIPCGHSYCRGCITNCWSSGSAGEAYSCPQCRQTFDSMPPLSRNTILADMVDKMKVTTTMKAEAAPDAADAEAPPTDNGYAGPEDVPCDFCIGRKYKAVKSCLACLASYCEMHLLPHMEVPRLRKHKLVPATTQLEEQICTPHDKLLDVFCCTDQKLICMQCAMDEHKGHDVVSVAVERAERQKEFGKTQEGYKQRIQEREKELLVLKEAMETLKHSAQAAVEDTERMFNLVIHAIERRRAEMKELIRTQERLEMLMAEALLEKLETEIAELSKRDAELTALAQTEDHVHFIQNYQALCTTTGPESLPFIPVHPSKPLTDLKRTICYLQERLTSFCNDELGRLSGTATYVHLIPEPRARDEFLQYDGNFTMDLNTANNCLCLTEGCKEASNTMKVQCYPNHPDRFVTPAQVMCKEVITGRCYWEVEWSGESGVGLAVSYKGISRKGRGKESKFGSTSHSWSLRCSPSKCSFKHNNIKTEIPVPESGVSRIGVYVDHRAGILAFFTVSDTMNLIHRVQTQFCQPLYPGFLIRMNSKVKFGQKYIVLHSTSSLPNCLA</sequence>
<dbReference type="PROSITE" id="PS50089">
    <property type="entry name" value="ZF_RING_2"/>
    <property type="match status" value="1"/>
</dbReference>
<keyword evidence="3 6" id="KW-0863">Zinc-finger</keyword>
<feature type="domain" description="RING-type" evidence="8">
    <location>
        <begin position="119"/>
        <end position="162"/>
    </location>
</feature>
<dbReference type="Pfam" id="PF15227">
    <property type="entry name" value="zf-C3HC4_4"/>
    <property type="match status" value="1"/>
</dbReference>
<accession>A0ABD1JTV9</accession>
<feature type="coiled-coil region" evidence="7">
    <location>
        <begin position="327"/>
        <end position="412"/>
    </location>
</feature>
<dbReference type="PRINTS" id="PR01407">
    <property type="entry name" value="BUTYPHLNCDUF"/>
</dbReference>
<evidence type="ECO:0000259" key="10">
    <source>
        <dbReference type="PROSITE" id="PS50188"/>
    </source>
</evidence>
<evidence type="ECO:0000256" key="3">
    <source>
        <dbReference type="ARBA" id="ARBA00022771"/>
    </source>
</evidence>
<dbReference type="Gene3D" id="4.10.830.40">
    <property type="match status" value="1"/>
</dbReference>
<dbReference type="Pfam" id="PF00643">
    <property type="entry name" value="zf-B_box"/>
    <property type="match status" value="1"/>
</dbReference>
<dbReference type="PROSITE" id="PS50119">
    <property type="entry name" value="ZF_BBOX"/>
    <property type="match status" value="1"/>
</dbReference>
<dbReference type="GO" id="GO:0005737">
    <property type="term" value="C:cytoplasm"/>
    <property type="evidence" value="ECO:0007669"/>
    <property type="project" value="UniProtKB-ARBA"/>
</dbReference>
<name>A0ABD1JTV9_9TELE</name>
<dbReference type="Gene3D" id="3.30.160.60">
    <property type="entry name" value="Classic Zinc Finger"/>
    <property type="match status" value="1"/>
</dbReference>
<protein>
    <recommendedName>
        <fullName evidence="13">Tripartite motif-containing protein 16-like</fullName>
    </recommendedName>
</protein>
<feature type="domain" description="B30.2/SPRY" evidence="10">
    <location>
        <begin position="479"/>
        <end position="673"/>
    </location>
</feature>
<dbReference type="CDD" id="cd19769">
    <property type="entry name" value="Bbox2_TRIM16-like"/>
    <property type="match status" value="1"/>
</dbReference>
<dbReference type="SUPFAM" id="SSF49899">
    <property type="entry name" value="Concanavalin A-like lectins/glucanases"/>
    <property type="match status" value="1"/>
</dbReference>
<dbReference type="EMBL" id="JBHFQA010000012">
    <property type="protein sequence ID" value="KAL2090277.1"/>
    <property type="molecule type" value="Genomic_DNA"/>
</dbReference>
<dbReference type="SMART" id="SM00184">
    <property type="entry name" value="RING"/>
    <property type="match status" value="1"/>
</dbReference>
<evidence type="ECO:0000259" key="8">
    <source>
        <dbReference type="PROSITE" id="PS50089"/>
    </source>
</evidence>
<dbReference type="SUPFAM" id="SSF57850">
    <property type="entry name" value="RING/U-box"/>
    <property type="match status" value="1"/>
</dbReference>
<dbReference type="InterPro" id="IPR058030">
    <property type="entry name" value="TRIM8/14/16/25/29/45/65_CC"/>
</dbReference>
<proteinExistence type="predicted"/>
<comment type="caution">
    <text evidence="11">The sequence shown here is derived from an EMBL/GenBank/DDBJ whole genome shotgun (WGS) entry which is preliminary data.</text>
</comment>
<keyword evidence="4" id="KW-0862">Zinc</keyword>
<dbReference type="GO" id="GO:0008270">
    <property type="term" value="F:zinc ion binding"/>
    <property type="evidence" value="ECO:0007669"/>
    <property type="project" value="UniProtKB-KW"/>
</dbReference>
<reference evidence="11 12" key="1">
    <citation type="submission" date="2024-09" db="EMBL/GenBank/DDBJ databases">
        <title>A chromosome-level genome assembly of Gray's grenadier anchovy, Coilia grayii.</title>
        <authorList>
            <person name="Fu Z."/>
        </authorList>
    </citation>
    <scope>NUCLEOTIDE SEQUENCE [LARGE SCALE GENOMIC DNA]</scope>
    <source>
        <strain evidence="11">G4</strain>
        <tissue evidence="11">Muscle</tissue>
    </source>
</reference>
<dbReference type="InterPro" id="IPR001841">
    <property type="entry name" value="Znf_RING"/>
</dbReference>
<evidence type="ECO:0000313" key="11">
    <source>
        <dbReference type="EMBL" id="KAL2090277.1"/>
    </source>
</evidence>
<dbReference type="PROSITE" id="PS50188">
    <property type="entry name" value="B302_SPRY"/>
    <property type="match status" value="1"/>
</dbReference>
<evidence type="ECO:0000256" key="1">
    <source>
        <dbReference type="ARBA" id="ARBA00022588"/>
    </source>
</evidence>
<keyword evidence="5" id="KW-0391">Immunity</keyword>
<dbReference type="InterPro" id="IPR013083">
    <property type="entry name" value="Znf_RING/FYVE/PHD"/>
</dbReference>
<dbReference type="Gene3D" id="2.60.120.920">
    <property type="match status" value="1"/>
</dbReference>
<dbReference type="AlphaFoldDB" id="A0ABD1JTV9"/>
<dbReference type="SUPFAM" id="SSF57845">
    <property type="entry name" value="B-box zinc-binding domain"/>
    <property type="match status" value="1"/>
</dbReference>
<keyword evidence="12" id="KW-1185">Reference proteome</keyword>
<evidence type="ECO:0000256" key="4">
    <source>
        <dbReference type="ARBA" id="ARBA00022833"/>
    </source>
</evidence>
<evidence type="ECO:0000256" key="7">
    <source>
        <dbReference type="SAM" id="Coils"/>
    </source>
</evidence>
<dbReference type="Pfam" id="PF13765">
    <property type="entry name" value="PRY"/>
    <property type="match status" value="1"/>
</dbReference>
<dbReference type="InterPro" id="IPR003879">
    <property type="entry name" value="Butyrophylin_SPRY"/>
</dbReference>
<keyword evidence="7" id="KW-0175">Coiled coil</keyword>
<dbReference type="CDD" id="cd16040">
    <property type="entry name" value="SPRY_PRY_SNTX"/>
    <property type="match status" value="1"/>
</dbReference>
<evidence type="ECO:0000256" key="5">
    <source>
        <dbReference type="ARBA" id="ARBA00022859"/>
    </source>
</evidence>
<organism evidence="11 12">
    <name type="scientific">Coilia grayii</name>
    <name type="common">Gray's grenadier anchovy</name>
    <dbReference type="NCBI Taxonomy" id="363190"/>
    <lineage>
        <taxon>Eukaryota</taxon>
        <taxon>Metazoa</taxon>
        <taxon>Chordata</taxon>
        <taxon>Craniata</taxon>
        <taxon>Vertebrata</taxon>
        <taxon>Euteleostomi</taxon>
        <taxon>Actinopterygii</taxon>
        <taxon>Neopterygii</taxon>
        <taxon>Teleostei</taxon>
        <taxon>Clupei</taxon>
        <taxon>Clupeiformes</taxon>
        <taxon>Clupeoidei</taxon>
        <taxon>Engraulidae</taxon>
        <taxon>Coilinae</taxon>
        <taxon>Coilia</taxon>
    </lineage>
</organism>
<evidence type="ECO:0000256" key="6">
    <source>
        <dbReference type="PROSITE-ProRule" id="PRU00024"/>
    </source>
</evidence>
<dbReference type="InterPro" id="IPR043136">
    <property type="entry name" value="B30.2/SPRY_sf"/>
</dbReference>
<dbReference type="InterPro" id="IPR000315">
    <property type="entry name" value="Znf_B-box"/>
</dbReference>
<gene>
    <name evidence="11" type="ORF">ACEWY4_014965</name>
</gene>
<dbReference type="InterPro" id="IPR006574">
    <property type="entry name" value="PRY"/>
</dbReference>
<dbReference type="InterPro" id="IPR001870">
    <property type="entry name" value="B30.2/SPRY"/>
</dbReference>
<dbReference type="PROSITE" id="PS00518">
    <property type="entry name" value="ZF_RING_1"/>
    <property type="match status" value="1"/>
</dbReference>
<dbReference type="GO" id="GO:0045087">
    <property type="term" value="P:innate immune response"/>
    <property type="evidence" value="ECO:0007669"/>
    <property type="project" value="UniProtKB-KW"/>
</dbReference>
<dbReference type="Pfam" id="PF00622">
    <property type="entry name" value="SPRY"/>
    <property type="match status" value="1"/>
</dbReference>
<dbReference type="PANTHER" id="PTHR25465">
    <property type="entry name" value="B-BOX DOMAIN CONTAINING"/>
    <property type="match status" value="1"/>
</dbReference>
<keyword evidence="2" id="KW-0479">Metal-binding</keyword>
<dbReference type="PANTHER" id="PTHR25465:SF5">
    <property type="entry name" value="E3 UBIQUITIN_ISG15 LIGASE TRIM25-RELATED"/>
    <property type="match status" value="1"/>
</dbReference>
<keyword evidence="1" id="KW-0399">Innate immunity</keyword>
<evidence type="ECO:0008006" key="13">
    <source>
        <dbReference type="Google" id="ProtNLM"/>
    </source>
</evidence>
<dbReference type="Pfam" id="PF25600">
    <property type="entry name" value="TRIM_CC"/>
    <property type="match status" value="1"/>
</dbReference>
<dbReference type="InterPro" id="IPR051051">
    <property type="entry name" value="E3_ubiq-ligase_TRIM/RNF"/>
</dbReference>
<feature type="domain" description="B box-type" evidence="9">
    <location>
        <begin position="265"/>
        <end position="305"/>
    </location>
</feature>
<evidence type="ECO:0000256" key="2">
    <source>
        <dbReference type="ARBA" id="ARBA00022723"/>
    </source>
</evidence>
<dbReference type="Proteomes" id="UP001591681">
    <property type="component" value="Unassembled WGS sequence"/>
</dbReference>
<evidence type="ECO:0000259" key="9">
    <source>
        <dbReference type="PROSITE" id="PS50119"/>
    </source>
</evidence>
<dbReference type="InterPro" id="IPR003877">
    <property type="entry name" value="SPRY_dom"/>
</dbReference>
<dbReference type="SMART" id="SM00336">
    <property type="entry name" value="BBOX"/>
    <property type="match status" value="1"/>
</dbReference>
<dbReference type="SMART" id="SM00589">
    <property type="entry name" value="PRY"/>
    <property type="match status" value="1"/>
</dbReference>